<dbReference type="EMBL" id="PKPP01002231">
    <property type="protein sequence ID" value="PWA76714.1"/>
    <property type="molecule type" value="Genomic_DNA"/>
</dbReference>
<dbReference type="STRING" id="35608.A0A2U1NTA0"/>
<dbReference type="Proteomes" id="UP000245207">
    <property type="component" value="Unassembled WGS sequence"/>
</dbReference>
<sequence>MLFINCIINVAEPYVETALKCSKSLNIVNGLEGPFDHLFKLNKNAINSNRLEPFEPSDLFLYAVTDSGMNKRWGNSLSGDVKVLLETIFSWISIRVIMYDV</sequence>
<dbReference type="AlphaFoldDB" id="A0A2U1NTA0"/>
<protein>
    <submittedName>
        <fullName evidence="1">Aldolase-type TIM barrel</fullName>
    </submittedName>
</protein>
<dbReference type="OrthoDB" id="10028886at2759"/>
<dbReference type="GO" id="GO:0009507">
    <property type="term" value="C:chloroplast"/>
    <property type="evidence" value="ECO:0007669"/>
    <property type="project" value="TreeGrafter"/>
</dbReference>
<dbReference type="GO" id="GO:0008972">
    <property type="term" value="F:phosphomethylpyrimidine kinase activity"/>
    <property type="evidence" value="ECO:0007669"/>
    <property type="project" value="TreeGrafter"/>
</dbReference>
<keyword evidence="2" id="KW-1185">Reference proteome</keyword>
<dbReference type="GO" id="GO:0009228">
    <property type="term" value="P:thiamine biosynthetic process"/>
    <property type="evidence" value="ECO:0007669"/>
    <property type="project" value="TreeGrafter"/>
</dbReference>
<evidence type="ECO:0000313" key="1">
    <source>
        <dbReference type="EMBL" id="PWA76714.1"/>
    </source>
</evidence>
<dbReference type="PANTHER" id="PTHR20858:SF17">
    <property type="entry name" value="HYDROXYMETHYLPYRIMIDINE_PHOSPHOMETHYLPYRIMIDINE KINASE THI20-RELATED"/>
    <property type="match status" value="1"/>
</dbReference>
<dbReference type="PANTHER" id="PTHR20858">
    <property type="entry name" value="PHOSPHOMETHYLPYRIMIDINE KINASE"/>
    <property type="match status" value="1"/>
</dbReference>
<comment type="caution">
    <text evidence="1">The sequence shown here is derived from an EMBL/GenBank/DDBJ whole genome shotgun (WGS) entry which is preliminary data.</text>
</comment>
<gene>
    <name evidence="1" type="ORF">CTI12_AA232150</name>
</gene>
<evidence type="ECO:0000313" key="2">
    <source>
        <dbReference type="Proteomes" id="UP000245207"/>
    </source>
</evidence>
<reference evidence="1 2" key="1">
    <citation type="journal article" date="2018" name="Mol. Plant">
        <title>The genome of Artemisia annua provides insight into the evolution of Asteraceae family and artemisinin biosynthesis.</title>
        <authorList>
            <person name="Shen Q."/>
            <person name="Zhang L."/>
            <person name="Liao Z."/>
            <person name="Wang S."/>
            <person name="Yan T."/>
            <person name="Shi P."/>
            <person name="Liu M."/>
            <person name="Fu X."/>
            <person name="Pan Q."/>
            <person name="Wang Y."/>
            <person name="Lv Z."/>
            <person name="Lu X."/>
            <person name="Zhang F."/>
            <person name="Jiang W."/>
            <person name="Ma Y."/>
            <person name="Chen M."/>
            <person name="Hao X."/>
            <person name="Li L."/>
            <person name="Tang Y."/>
            <person name="Lv G."/>
            <person name="Zhou Y."/>
            <person name="Sun X."/>
            <person name="Brodelius P.E."/>
            <person name="Rose J.K.C."/>
            <person name="Tang K."/>
        </authorList>
    </citation>
    <scope>NUCLEOTIDE SEQUENCE [LARGE SCALE GENOMIC DNA]</scope>
    <source>
        <strain evidence="2">cv. Huhao1</strain>
        <tissue evidence="1">Leaf</tissue>
    </source>
</reference>
<organism evidence="1 2">
    <name type="scientific">Artemisia annua</name>
    <name type="common">Sweet wormwood</name>
    <dbReference type="NCBI Taxonomy" id="35608"/>
    <lineage>
        <taxon>Eukaryota</taxon>
        <taxon>Viridiplantae</taxon>
        <taxon>Streptophyta</taxon>
        <taxon>Embryophyta</taxon>
        <taxon>Tracheophyta</taxon>
        <taxon>Spermatophyta</taxon>
        <taxon>Magnoliopsida</taxon>
        <taxon>eudicotyledons</taxon>
        <taxon>Gunneridae</taxon>
        <taxon>Pentapetalae</taxon>
        <taxon>asterids</taxon>
        <taxon>campanulids</taxon>
        <taxon>Asterales</taxon>
        <taxon>Asteraceae</taxon>
        <taxon>Asteroideae</taxon>
        <taxon>Anthemideae</taxon>
        <taxon>Artemisiinae</taxon>
        <taxon>Artemisia</taxon>
    </lineage>
</organism>
<dbReference type="GO" id="GO:0008902">
    <property type="term" value="F:hydroxymethylpyrimidine kinase activity"/>
    <property type="evidence" value="ECO:0007669"/>
    <property type="project" value="TreeGrafter"/>
</dbReference>
<proteinExistence type="predicted"/>
<name>A0A2U1NTA0_ARTAN</name>
<accession>A0A2U1NTA0</accession>